<evidence type="ECO:0000313" key="2">
    <source>
        <dbReference type="Proteomes" id="UP000730618"/>
    </source>
</evidence>
<reference evidence="1 2" key="1">
    <citation type="submission" date="2021-06" db="EMBL/GenBank/DDBJ databases">
        <authorList>
            <person name="Criscuolo A."/>
        </authorList>
    </citation>
    <scope>NUCLEOTIDE SEQUENCE [LARGE SCALE GENOMIC DNA]</scope>
    <source>
        <strain evidence="2">CIP 111802</strain>
    </source>
</reference>
<dbReference type="RefSeq" id="WP_230414647.1">
    <property type="nucleotide sequence ID" value="NZ_CAJVCE010000002.1"/>
</dbReference>
<accession>A0ABM8VD81</accession>
<evidence type="ECO:0008006" key="3">
    <source>
        <dbReference type="Google" id="ProtNLM"/>
    </source>
</evidence>
<evidence type="ECO:0000313" key="1">
    <source>
        <dbReference type="EMBL" id="CAG7624557.1"/>
    </source>
</evidence>
<sequence>MTQPVVVCKQVTKRYGKKIALDGLDVVIPAGRIVGVLGPYAQHNFSMDGRRKMTRRYGIIMQIRRQRSASRLRSRCNELAATSSKKRL</sequence>
<comment type="caution">
    <text evidence="1">The sequence shown here is derived from an EMBL/GenBank/DDBJ whole genome shotgun (WGS) entry which is preliminary data.</text>
</comment>
<proteinExistence type="predicted"/>
<protein>
    <recommendedName>
        <fullName evidence="3">ATP-binding cassette domain-containing protein</fullName>
    </recommendedName>
</protein>
<organism evidence="1 2">
    <name type="scientific">Paenibacillus allorhizosphaerae</name>
    <dbReference type="NCBI Taxonomy" id="2849866"/>
    <lineage>
        <taxon>Bacteria</taxon>
        <taxon>Bacillati</taxon>
        <taxon>Bacillota</taxon>
        <taxon>Bacilli</taxon>
        <taxon>Bacillales</taxon>
        <taxon>Paenibacillaceae</taxon>
        <taxon>Paenibacillus</taxon>
    </lineage>
</organism>
<name>A0ABM8VD81_9BACL</name>
<keyword evidence="2" id="KW-1185">Reference proteome</keyword>
<dbReference type="EMBL" id="CAJVCE010000002">
    <property type="protein sequence ID" value="CAG7624557.1"/>
    <property type="molecule type" value="Genomic_DNA"/>
</dbReference>
<gene>
    <name evidence="1" type="ORF">PAECIP111802_01077</name>
</gene>
<dbReference type="Proteomes" id="UP000730618">
    <property type="component" value="Unassembled WGS sequence"/>
</dbReference>